<dbReference type="PANTHER" id="PTHR44520:SF2">
    <property type="entry name" value="RESPONSE REGULATOR RCP1"/>
    <property type="match status" value="1"/>
</dbReference>
<dbReference type="PANTHER" id="PTHR44520">
    <property type="entry name" value="RESPONSE REGULATOR RCP1-RELATED"/>
    <property type="match status" value="1"/>
</dbReference>
<dbReference type="InterPro" id="IPR001789">
    <property type="entry name" value="Sig_transdc_resp-reg_receiver"/>
</dbReference>
<evidence type="ECO:0000256" key="1">
    <source>
        <dbReference type="PROSITE-ProRule" id="PRU00169"/>
    </source>
</evidence>
<accession>A0ABW6BYH0</accession>
<dbReference type="RefSeq" id="WP_377487223.1">
    <property type="nucleotide sequence ID" value="NZ_JBHUOX010000013.1"/>
</dbReference>
<dbReference type="SUPFAM" id="SSF52172">
    <property type="entry name" value="CheY-like"/>
    <property type="match status" value="1"/>
</dbReference>
<sequence length="131" mass="15248">MELLHRVLLIDDDETTNLINKRNILNANLSTHVDAVTSGQEALDYFHQIENITLPLDLILLDIQMPEMNGFEFLEIYKNLDPKYKANHIFGLTSSASFYDLVKIKTYVDITDHIYKPFTTMDYVALVKKYF</sequence>
<comment type="caution">
    <text evidence="3">The sequence shown here is derived from an EMBL/GenBank/DDBJ whole genome shotgun (WGS) entry which is preliminary data.</text>
</comment>
<dbReference type="Pfam" id="PF00072">
    <property type="entry name" value="Response_reg"/>
    <property type="match status" value="1"/>
</dbReference>
<reference evidence="4" key="1">
    <citation type="journal article" date="2019" name="Int. J. Syst. Evol. Microbiol.">
        <title>The Global Catalogue of Microorganisms (GCM) 10K type strain sequencing project: providing services to taxonomists for standard genome sequencing and annotation.</title>
        <authorList>
            <consortium name="The Broad Institute Genomics Platform"/>
            <consortium name="The Broad Institute Genome Sequencing Center for Infectious Disease"/>
            <person name="Wu L."/>
            <person name="Ma J."/>
        </authorList>
    </citation>
    <scope>NUCLEOTIDE SEQUENCE [LARGE SCALE GENOMIC DNA]</scope>
    <source>
        <strain evidence="4">KCTC 23984</strain>
    </source>
</reference>
<dbReference type="InterPro" id="IPR052893">
    <property type="entry name" value="TCS_response_regulator"/>
</dbReference>
<dbReference type="PROSITE" id="PS50110">
    <property type="entry name" value="RESPONSE_REGULATORY"/>
    <property type="match status" value="1"/>
</dbReference>
<feature type="modified residue" description="4-aspartylphosphate" evidence="1">
    <location>
        <position position="62"/>
    </location>
</feature>
<evidence type="ECO:0000313" key="3">
    <source>
        <dbReference type="EMBL" id="MFD3002113.1"/>
    </source>
</evidence>
<dbReference type="SMART" id="SM00448">
    <property type="entry name" value="REC"/>
    <property type="match status" value="1"/>
</dbReference>
<dbReference type="InterPro" id="IPR011006">
    <property type="entry name" value="CheY-like_superfamily"/>
</dbReference>
<protein>
    <submittedName>
        <fullName evidence="3">Two-component system response regulator</fullName>
    </submittedName>
</protein>
<organism evidence="3 4">
    <name type="scientific">Pontibacter toksunensis</name>
    <dbReference type="NCBI Taxonomy" id="1332631"/>
    <lineage>
        <taxon>Bacteria</taxon>
        <taxon>Pseudomonadati</taxon>
        <taxon>Bacteroidota</taxon>
        <taxon>Cytophagia</taxon>
        <taxon>Cytophagales</taxon>
        <taxon>Hymenobacteraceae</taxon>
        <taxon>Pontibacter</taxon>
    </lineage>
</organism>
<keyword evidence="4" id="KW-1185">Reference proteome</keyword>
<name>A0ABW6BYH0_9BACT</name>
<keyword evidence="1" id="KW-0597">Phosphoprotein</keyword>
<dbReference type="EMBL" id="JBHUOX010000013">
    <property type="protein sequence ID" value="MFD3002113.1"/>
    <property type="molecule type" value="Genomic_DNA"/>
</dbReference>
<evidence type="ECO:0000259" key="2">
    <source>
        <dbReference type="PROSITE" id="PS50110"/>
    </source>
</evidence>
<dbReference type="Proteomes" id="UP001597641">
    <property type="component" value="Unassembled WGS sequence"/>
</dbReference>
<proteinExistence type="predicted"/>
<feature type="domain" description="Response regulatory" evidence="2">
    <location>
        <begin position="6"/>
        <end position="131"/>
    </location>
</feature>
<evidence type="ECO:0000313" key="4">
    <source>
        <dbReference type="Proteomes" id="UP001597641"/>
    </source>
</evidence>
<dbReference type="Gene3D" id="3.40.50.2300">
    <property type="match status" value="1"/>
</dbReference>
<gene>
    <name evidence="3" type="ORF">ACFS7Z_17210</name>
</gene>